<dbReference type="RefSeq" id="WP_251800638.1">
    <property type="nucleotide sequence ID" value="NZ_JAMQOL010000035.1"/>
</dbReference>
<dbReference type="Pfam" id="PF18755">
    <property type="entry name" value="RAMA"/>
    <property type="match status" value="1"/>
</dbReference>
<evidence type="ECO:0000259" key="1">
    <source>
        <dbReference type="Pfam" id="PF18755"/>
    </source>
</evidence>
<dbReference type="InterPro" id="IPR013321">
    <property type="entry name" value="Arc_rbn_hlx_hlx"/>
</dbReference>
<keyword evidence="3" id="KW-1185">Reference proteome</keyword>
<accession>A0ABT0Y486</accession>
<feature type="domain" description="RAMA" evidence="1">
    <location>
        <begin position="40"/>
        <end position="129"/>
    </location>
</feature>
<evidence type="ECO:0000313" key="2">
    <source>
        <dbReference type="EMBL" id="MCM4080858.1"/>
    </source>
</evidence>
<comment type="caution">
    <text evidence="2">The sequence shown here is derived from an EMBL/GenBank/DDBJ whole genome shotgun (WGS) entry which is preliminary data.</text>
</comment>
<name>A0ABT0Y486_9ACTN</name>
<dbReference type="Gene3D" id="1.10.1220.10">
    <property type="entry name" value="Met repressor-like"/>
    <property type="match status" value="1"/>
</dbReference>
<organism evidence="2 3">
    <name type="scientific">Paractinoplanes hotanensis</name>
    <dbReference type="NCBI Taxonomy" id="2906497"/>
    <lineage>
        <taxon>Bacteria</taxon>
        <taxon>Bacillati</taxon>
        <taxon>Actinomycetota</taxon>
        <taxon>Actinomycetes</taxon>
        <taxon>Micromonosporales</taxon>
        <taxon>Micromonosporaceae</taxon>
        <taxon>Paractinoplanes</taxon>
    </lineage>
</organism>
<dbReference type="InterPro" id="IPR040843">
    <property type="entry name" value="RAMA"/>
</dbReference>
<sequence length="130" mass="14442">MMPTIRVDDDVYDWLQRRAKPFVDTPNSVLRRELKIGAVAAPAPLGRTGELSALVQAGLLHAGEELIWKRRGVTHHAVVTSEGTLELEDARIFESPSGAARALAGYEVNGWRNWARLRDGVRLASLRDQM</sequence>
<dbReference type="Proteomes" id="UP001523216">
    <property type="component" value="Unassembled WGS sequence"/>
</dbReference>
<reference evidence="2 3" key="1">
    <citation type="submission" date="2022-06" db="EMBL/GenBank/DDBJ databases">
        <title>Actinoplanes abujensis sp. nov., isolated from Nigerian arid soil.</title>
        <authorList>
            <person name="Ding P."/>
        </authorList>
    </citation>
    <scope>NUCLEOTIDE SEQUENCE [LARGE SCALE GENOMIC DNA]</scope>
    <source>
        <strain evidence="3">TRM88002</strain>
    </source>
</reference>
<proteinExistence type="predicted"/>
<dbReference type="EMBL" id="JAMQOL010000035">
    <property type="protein sequence ID" value="MCM4080858.1"/>
    <property type="molecule type" value="Genomic_DNA"/>
</dbReference>
<evidence type="ECO:0000313" key="3">
    <source>
        <dbReference type="Proteomes" id="UP001523216"/>
    </source>
</evidence>
<protein>
    <submittedName>
        <fullName evidence="2">DUF4357 domain-containing protein</fullName>
    </submittedName>
</protein>
<gene>
    <name evidence="2" type="ORF">LXN57_25105</name>
</gene>